<dbReference type="PROSITE" id="PS01174">
    <property type="entry name" value="LIPASE_GDXG_SER"/>
    <property type="match status" value="1"/>
</dbReference>
<feature type="domain" description="Alpha/beta hydrolase fold-3" evidence="4">
    <location>
        <begin position="79"/>
        <end position="282"/>
    </location>
</feature>
<dbReference type="GO" id="GO:0016787">
    <property type="term" value="F:hydrolase activity"/>
    <property type="evidence" value="ECO:0007669"/>
    <property type="project" value="UniProtKB-KW"/>
</dbReference>
<dbReference type="InterPro" id="IPR050300">
    <property type="entry name" value="GDXG_lipolytic_enzyme"/>
</dbReference>
<feature type="active site" evidence="3">
    <location>
        <position position="151"/>
    </location>
</feature>
<dbReference type="SUPFAM" id="SSF53474">
    <property type="entry name" value="alpha/beta-Hydrolases"/>
    <property type="match status" value="1"/>
</dbReference>
<keyword evidence="6" id="KW-1185">Reference proteome</keyword>
<dbReference type="Gene3D" id="3.40.50.1820">
    <property type="entry name" value="alpha/beta hydrolase"/>
    <property type="match status" value="1"/>
</dbReference>
<comment type="caution">
    <text evidence="5">The sequence shown here is derived from an EMBL/GenBank/DDBJ whole genome shotgun (WGS) entry which is preliminary data.</text>
</comment>
<name>A0ABP3VQS9_9BURK</name>
<accession>A0ABP3VQS9</accession>
<evidence type="ECO:0000256" key="3">
    <source>
        <dbReference type="PROSITE-ProRule" id="PRU10038"/>
    </source>
</evidence>
<dbReference type="InterPro" id="IPR029058">
    <property type="entry name" value="AB_hydrolase_fold"/>
</dbReference>
<protein>
    <submittedName>
        <fullName evidence="5">Alpha/beta hydrolase</fullName>
    </submittedName>
</protein>
<sequence>MATIRHPLHPLDRAVMIAMREMVAPMKGSVTGPEARKPFDEWMEKTRSSPGVTYEQASVGGVAGVWCRPEGAVDPAAAILYFHGGAYIAGSALAYRHFVGQIAARTRIAAFVPAYGLAPERPFPAAVDDAQAAYAGLVAQGVTSIALAGDSAGGGLALALLSLAVAKAKDGLIPAPLGAVAMSPWTDLALTGDSMASRAEADPLTTQQALATTAQLYLGKHDPRDARASPLYADLAQLPPILIHVGEDEVLLDDSTRYGDRVENSGGVCQVNVWESMVHVFPSNVSTLHAAKAALDDIGDFLRRCFKTEPDGASNEGPHPWRARTPA</sequence>
<dbReference type="InterPro" id="IPR033140">
    <property type="entry name" value="Lipase_GDXG_put_SER_AS"/>
</dbReference>
<dbReference type="PANTHER" id="PTHR48081:SF30">
    <property type="entry name" value="ACETYL-HYDROLASE LIPR-RELATED"/>
    <property type="match status" value="1"/>
</dbReference>
<evidence type="ECO:0000313" key="6">
    <source>
        <dbReference type="Proteomes" id="UP001500279"/>
    </source>
</evidence>
<dbReference type="Pfam" id="PF07859">
    <property type="entry name" value="Abhydrolase_3"/>
    <property type="match status" value="1"/>
</dbReference>
<keyword evidence="2 5" id="KW-0378">Hydrolase</keyword>
<dbReference type="RefSeq" id="WP_141289336.1">
    <property type="nucleotide sequence ID" value="NZ_BAAAEW010000044.1"/>
</dbReference>
<gene>
    <name evidence="5" type="ORF">GCM10009107_55140</name>
</gene>
<evidence type="ECO:0000256" key="2">
    <source>
        <dbReference type="ARBA" id="ARBA00022801"/>
    </source>
</evidence>
<evidence type="ECO:0000256" key="1">
    <source>
        <dbReference type="ARBA" id="ARBA00010515"/>
    </source>
</evidence>
<organism evidence="5 6">
    <name type="scientific">Ideonella azotifigens</name>
    <dbReference type="NCBI Taxonomy" id="513160"/>
    <lineage>
        <taxon>Bacteria</taxon>
        <taxon>Pseudomonadati</taxon>
        <taxon>Pseudomonadota</taxon>
        <taxon>Betaproteobacteria</taxon>
        <taxon>Burkholderiales</taxon>
        <taxon>Sphaerotilaceae</taxon>
        <taxon>Ideonella</taxon>
    </lineage>
</organism>
<dbReference type="Proteomes" id="UP001500279">
    <property type="component" value="Unassembled WGS sequence"/>
</dbReference>
<dbReference type="EMBL" id="BAAAEW010000044">
    <property type="protein sequence ID" value="GAA0766774.1"/>
    <property type="molecule type" value="Genomic_DNA"/>
</dbReference>
<reference evidence="6" key="1">
    <citation type="journal article" date="2019" name="Int. J. Syst. Evol. Microbiol.">
        <title>The Global Catalogue of Microorganisms (GCM) 10K type strain sequencing project: providing services to taxonomists for standard genome sequencing and annotation.</title>
        <authorList>
            <consortium name="The Broad Institute Genomics Platform"/>
            <consortium name="The Broad Institute Genome Sequencing Center for Infectious Disease"/>
            <person name="Wu L."/>
            <person name="Ma J."/>
        </authorList>
    </citation>
    <scope>NUCLEOTIDE SEQUENCE [LARGE SCALE GENOMIC DNA]</scope>
    <source>
        <strain evidence="6">JCM 15503</strain>
    </source>
</reference>
<evidence type="ECO:0000313" key="5">
    <source>
        <dbReference type="EMBL" id="GAA0766774.1"/>
    </source>
</evidence>
<dbReference type="PANTHER" id="PTHR48081">
    <property type="entry name" value="AB HYDROLASE SUPERFAMILY PROTEIN C4A8.06C"/>
    <property type="match status" value="1"/>
</dbReference>
<proteinExistence type="inferred from homology"/>
<dbReference type="InterPro" id="IPR013094">
    <property type="entry name" value="AB_hydrolase_3"/>
</dbReference>
<evidence type="ECO:0000259" key="4">
    <source>
        <dbReference type="Pfam" id="PF07859"/>
    </source>
</evidence>
<comment type="similarity">
    <text evidence="1">Belongs to the 'GDXG' lipolytic enzyme family.</text>
</comment>